<reference evidence="1" key="1">
    <citation type="submission" date="2022-10" db="EMBL/GenBank/DDBJ databases">
        <title>Culturing micro-colonial fungi from biological soil crusts in the Mojave desert and describing Neophaeococcomyces mojavensis, and introducing the new genera and species Taxawa tesnikishii.</title>
        <authorList>
            <person name="Kurbessoian T."/>
            <person name="Stajich J.E."/>
        </authorList>
    </citation>
    <scope>NUCLEOTIDE SEQUENCE</scope>
    <source>
        <strain evidence="1">JES_115</strain>
    </source>
</reference>
<dbReference type="EMBL" id="JAPDRP010000021">
    <property type="protein sequence ID" value="KAJ9638411.1"/>
    <property type="molecule type" value="Genomic_DNA"/>
</dbReference>
<evidence type="ECO:0000313" key="1">
    <source>
        <dbReference type="EMBL" id="KAJ9638411.1"/>
    </source>
</evidence>
<gene>
    <name evidence="1" type="ORF">H2199_007099</name>
</gene>
<name>A0ACC2YTE2_9PEZI</name>
<comment type="caution">
    <text evidence="1">The sequence shown here is derived from an EMBL/GenBank/DDBJ whole genome shotgun (WGS) entry which is preliminary data.</text>
</comment>
<organism evidence="1 2">
    <name type="scientific">Coniosporium tulheliwenetii</name>
    <dbReference type="NCBI Taxonomy" id="3383036"/>
    <lineage>
        <taxon>Eukaryota</taxon>
        <taxon>Fungi</taxon>
        <taxon>Dikarya</taxon>
        <taxon>Ascomycota</taxon>
        <taxon>Pezizomycotina</taxon>
        <taxon>Dothideomycetes</taxon>
        <taxon>Dothideomycetes incertae sedis</taxon>
        <taxon>Coniosporium</taxon>
    </lineage>
</organism>
<accession>A0ACC2YTE2</accession>
<proteinExistence type="predicted"/>
<sequence>MDSHTYPKGPANSVNRYKDRATYDAPTIHSLINSTPVLHVSFVPDPTIPVPAILPMIGKMGLYPANADLDDGAESCYLHGYVTSRLMKLATTSHSPDGDPGLPVAVAATKVDGLVLSLTPNSHSYNYRSAVLHGVATLVEDVDEKLWAMELITDAVVPERWKNTRVPPDGAEMQSTRILKVRVTGASGKVREGGPNDERKDMKREDVLDSVWTGVVPRWEVLGEPVGSSYNRVEKVPEYLGSFVQEENERREREAKDAAVKQAPQKKSKKTEHEQRPPPLPQSPSLPNLSDDVFGGSSHDFSTSPFRHLRSHTRTGSDANVQGMVARFNSLEIRDHREGSKRDEIAFKRAEMARDMAQSSLVKCEAERDALKLEAANRKEEGRKLKKELEEIRERERKVGKRCEVVMEEYQREKESFARAQALYERENKRSRKEAFKCSSALVKMQEELKATRTSLRITQSGFETEKSKSAKREQEAFTAQYQLVAVQEELAKARAQIKIVEEERDALKTSLKEEEVARIAAEGRIALPVSTKDEEDEFDSPRKSPRKQSRMDPNTDDKENMLPKRAVELKVMQQELDFERRRRERAEMQVDFMKMECQFMCCSCRVAEQQGGQYTHDQSLAKEVEQIKTTLCHNLTPPSSHHEDDEMADAITENADKPVSIPVVDERSPTPPASPKEEARDTETEIAFSPTSGTFQRIPPAPQDIEPAAPPAASQPFTEITWDQPPPATHDDEKTPVKAKKPRPLFETLPSTDSNKENHAPFPPSSETSGTSTPTLRADSPTPEPSAPSTPPPAHTKFPHTPSTANSPSHPPRSRSTSAPRLHERSLRHLRQSHSSPAAGICRLTGKRPSRPSGSAGGGRGVWLMGRRRR</sequence>
<protein>
    <submittedName>
        <fullName evidence="1">Uncharacterized protein</fullName>
    </submittedName>
</protein>
<keyword evidence="2" id="KW-1185">Reference proteome</keyword>
<evidence type="ECO:0000313" key="2">
    <source>
        <dbReference type="Proteomes" id="UP001172680"/>
    </source>
</evidence>
<dbReference type="Proteomes" id="UP001172680">
    <property type="component" value="Unassembled WGS sequence"/>
</dbReference>